<dbReference type="AlphaFoldDB" id="A0A6M3JGP2"/>
<proteinExistence type="predicted"/>
<sequence>MNAYRVTFERVVVAENPTEAIRKLDDAITTDNYAPEDVKVERILLPDSVS</sequence>
<accession>A0A6M3JGP2</accession>
<organism evidence="1">
    <name type="scientific">viral metagenome</name>
    <dbReference type="NCBI Taxonomy" id="1070528"/>
    <lineage>
        <taxon>unclassified sequences</taxon>
        <taxon>metagenomes</taxon>
        <taxon>organismal metagenomes</taxon>
    </lineage>
</organism>
<reference evidence="1" key="1">
    <citation type="submission" date="2020-03" db="EMBL/GenBank/DDBJ databases">
        <title>The deep terrestrial virosphere.</title>
        <authorList>
            <person name="Holmfeldt K."/>
            <person name="Nilsson E."/>
            <person name="Simone D."/>
            <person name="Lopez-Fernandez M."/>
            <person name="Wu X."/>
            <person name="de Brujin I."/>
            <person name="Lundin D."/>
            <person name="Andersson A."/>
            <person name="Bertilsson S."/>
            <person name="Dopson M."/>
        </authorList>
    </citation>
    <scope>NUCLEOTIDE SEQUENCE</scope>
    <source>
        <strain evidence="1">MM415A07789</strain>
    </source>
</reference>
<evidence type="ECO:0000313" key="1">
    <source>
        <dbReference type="EMBL" id="QJA68191.1"/>
    </source>
</evidence>
<gene>
    <name evidence="1" type="ORF">MM415A07789_0003</name>
</gene>
<name>A0A6M3JGP2_9ZZZZ</name>
<dbReference type="EMBL" id="MT141595">
    <property type="protein sequence ID" value="QJA68191.1"/>
    <property type="molecule type" value="Genomic_DNA"/>
</dbReference>
<protein>
    <submittedName>
        <fullName evidence="1">Uncharacterized protein</fullName>
    </submittedName>
</protein>